<comment type="caution">
    <text evidence="8">The sequence shown here is derived from an EMBL/GenBank/DDBJ whole genome shotgun (WGS) entry which is preliminary data.</text>
</comment>
<feature type="compositionally biased region" description="Acidic residues" evidence="5">
    <location>
        <begin position="2967"/>
        <end position="2979"/>
    </location>
</feature>
<name>A0A1Z5IFJ1_9LACO</name>
<keyword evidence="4" id="KW-0572">Peptidoglycan-anchor</keyword>
<keyword evidence="6" id="KW-1133">Transmembrane helix</keyword>
<keyword evidence="2" id="KW-0964">Secreted</keyword>
<feature type="domain" description="Gram-positive cocci surface proteins LPxTG" evidence="7">
    <location>
        <begin position="3042"/>
        <end position="3077"/>
    </location>
</feature>
<dbReference type="Pfam" id="PF20602">
    <property type="entry name" value="pAdhesive_8"/>
    <property type="match status" value="1"/>
</dbReference>
<evidence type="ECO:0000256" key="3">
    <source>
        <dbReference type="ARBA" id="ARBA00022729"/>
    </source>
</evidence>
<dbReference type="NCBIfam" id="TIGR01167">
    <property type="entry name" value="LPXTG_anchor"/>
    <property type="match status" value="1"/>
</dbReference>
<gene>
    <name evidence="8" type="ORF">IWT126_00434</name>
</gene>
<dbReference type="InterPro" id="IPR013783">
    <property type="entry name" value="Ig-like_fold"/>
</dbReference>
<dbReference type="SUPFAM" id="SSF49401">
    <property type="entry name" value="Bacterial adhesins"/>
    <property type="match status" value="1"/>
</dbReference>
<evidence type="ECO:0000256" key="2">
    <source>
        <dbReference type="ARBA" id="ARBA00022525"/>
    </source>
</evidence>
<feature type="compositionally biased region" description="Low complexity" evidence="5">
    <location>
        <begin position="2996"/>
        <end position="3027"/>
    </location>
</feature>
<feature type="region of interest" description="Disordered" evidence="5">
    <location>
        <begin position="201"/>
        <end position="326"/>
    </location>
</feature>
<evidence type="ECO:0000256" key="4">
    <source>
        <dbReference type="ARBA" id="ARBA00023088"/>
    </source>
</evidence>
<feature type="region of interest" description="Disordered" evidence="5">
    <location>
        <begin position="2233"/>
        <end position="2254"/>
    </location>
</feature>
<protein>
    <submittedName>
        <fullName evidence="8">T surface-antigen of pili</fullName>
    </submittedName>
</protein>
<dbReference type="InterPro" id="IPR046767">
    <property type="entry name" value="pAdhesive_8"/>
</dbReference>
<proteinExistence type="predicted"/>
<dbReference type="InterPro" id="IPR008966">
    <property type="entry name" value="Adhesion_dom_sf"/>
</dbReference>
<evidence type="ECO:0000259" key="7">
    <source>
        <dbReference type="PROSITE" id="PS50847"/>
    </source>
</evidence>
<sequence length="3077" mass="339643">MKKVLIQVVSVITLVFGTCYQSVLALADDRQRTELSGVQLSDSQGNKPNQVKVNEKNELEMTITINNKDGDNEKGTVDMWLPESQLKVLQKKVKAESAVPDTKSTLIFEKRRNQQPHLTWRHVDTSATFKLKLPVQFTATMTSTELPIAVDTHQAYLQPLTVVGADTKDEDLAQAGAATGLPADMTQSLASFIEAQKAQQAQQAQQAAQQQEAEKQAEQKPETEAPVKDDNDDQDKVKEDKNTVKEDRKAARAENKLKREAAKQEATEKRQAEKKVEQDAEDKKQKDADDRDTLKKNAPTATAEGKTDGVEREGNDEKETRAGTDLGKMLEDKHGTAASLFNSVSIERNGVTTGISPNEPLDVSNLTDFTVHYNWDSDTLLDKLGDYDVKDGDFYTFRIYGLKEFKGTNEGSLGYEGDEFATWKLTPGKDSKGDYQEIRIEFTNEKMNATNVRYALSLKQEYSGSGPIDFEYNGETTWTVDPTETKSMLKKSGKFIGNQQIEWTIDFTNDSDDMKFNELVLEDFINTQGTNHSFVKDSWKAVDTDKNEDVTKKFEESYSNSNNQLTLKGKDDSKVGKNIKFTIITSYDRSSNGSFWNEAGGQIGENINIEKVNAHVENTKLSKTATNYNPETGVYSWRANIDFNLSQFGNEEQAIEAIQKMVITDTLSGSHEFATDPNLKVMIGDKDVTDSFAIDGEASSKTKLVIKPIEDAAENLHTLLKDNKDKPITLTYDTQENAGQVGSVKNNIALELEGETSHVEAPGNSRGLVVKDGKLSRTVHEDGKAHINWTITANEGKRAFTTLNVVDVLPEGIDYEDVKNIKVNGADMPVDGTVTMTKGTVPNLNHVAGSVPYNFSTDGKDTDRKALQFAFDSSFSKQEIVITFETVHNWSDKDNVNYTTHTNYVGAATSDGRYQYHHKTVTIDKPIRDGSAKSGALHLDKQNGAKGNNYVTWKVNFGRRLNHYFGNGKDQTNKVTITDTLNADDIQYLKFIDSGYKLYALNNDGSNRNPALVPEEEYELTWDTVNDNQRVFTIEFKGESNTKKYTNFRLELNTPIDINAWQKSDEEASSIPGSYTFWNKAQVSYDGIKLNEVGAHLSLNSRGIYGQKTGKSDGTNMIAWEVLMNAYSDDIGYPEITDELSPGQMHSVDDIELAFVTPKFTANGNNFNVEVDPNSREIKLVKGEDYEVHHDSNRQMTIKLTTRVDRPLVIRYKSIMLEQYAAYSNTAKISAGSHSSEYTGHHTLEGSAFMNSWGLRFRKVDGDTGKALSGATFQLQQKVGHGDWETAKRMDNDQPYEPVVSNSEGYIEYYLMGTRAKYRIVEISPPANYSGQMGPLEFDKKSAEEAGWHKEAHEIKNYTTQPGNLTISKASENLKENSFNFEVRAVDEDGNVNTQLQGTYKLQEGGEVTFHNGVSEEISVPANKERTILGLPTEKIDDKENKTTQYYDVRETSTSDEYTTQIAVNNDDPIWGKQTQPFRLSTSTATPVTIFFTNTPAKGELVVSKTVSSEDEDELDADYKFTVEADDKDKVRGKTYKADGAGLEDVTFDNDGKTTFELKDTQQVKISGLPEGVTFTVTEEATGMVTTWSINGGNYTNDTDKNSVIINSDKVQNMDFKNSSTKTGQLRITKQIEGNIPANAEFKFEIKADPKVDGEYPYATYAGSEQQPDTAGRVKFENGTATLPLKGGEYVRINNLPLGEKFAVREIDPDDKDIQTTWQIGSSTGDDRQADPITLKNADELVNVRFTNKLPNGSLTLNKEVLNRLPGDQSIRFDFTIQADKDDVDKVAGKIFTVEDNRNQQEDVKFNDDGQATLQLRHDQSVKVLGLPAGIHLKISEEKHSDFDMSYKVVGDEDADDEDSDGPTVTVPDSKNVSVNYTNDRSTGNLLLEKHADGSYPTNKDIKFTIDALDKDGNTTDLTGEFDAILTHTNGSTTPRKENFDGGKVSVSIKPGERLEVKNLPNGDYKVTEENQDKSVTTTWKVGNDSDSGLVANAAVKKGGTTHVEFTNKIDDGDLMLEKQAKGKYPTGKDIGFTITALDKNKDLKGDFSATLTQVGGTPVQKNVKFENGKADVAIKPGEKLLVKNLPTGQYQVSEDEQDKNVITTWNIGSANDKGITADPVEVKENDTAHVTFVNNIPAGSLELNKEVVNPLSGDELTAFNFTIQAVGDSVDKVKNQTYKVNSNFSREDVEFDETGKTNVRLRDKQNMKIVGLPVGVNLKISEDTHPDFQTSYTVGEGDAEEQDEDGAGPTVTIKDDKNTEVSYTNKREYGQLLLEKRAEGSYPTDKPIKFTITNKDVNGEFDGTLKTINDTVQQKVNFEDGKATVFIEPGETLLISNLPLGSYKVKEQKQDNNVTTTWDVDGVRGPGEGEKATVTKATVKEGHTTHVQFVNKITNGNLELNKVVASHDDADKSKEYTFEIQAIGDEQDIAKVATKSYDVSGHKETKQIEFDEAGLAKITLTDGQTVTISGLPADVKFKVTEPDTEELKETWNVNHLNGYQELTDENYPEVTITEDKTNVVTYRNERDPVGSLRVDKVVKGVYTDDNRKFEFNVDVEKVKPADTDTEGTDTEDGTKPVEWIPHAEFSGKYSVKIYNRSDNELQEKTEVEFTKGHATLELKADQYAVIDGLPLSEEERFVVSEDKPNIANMSTTWAIDNGTAKGGLVAGPVTLDATKLPRVTFTNSLETGSLVLDKKLSGELTDADRNKTFNFTVAAQIANAAVPGAWQTDETFAGIYTATKTTADGRQTTSNVTFTKGQLNVSLKGGERLQIHNLPANTRMVVSETPDGDYETSHQIDHGNVTPGTTTDQITISNGSDVAVSFINDRPAQPQTAWLALTKSVLGENGERDRGFEFNVRFLDDEMNPVTGTVDFVKTSQVGGYTPGQMMLDADGNGTLTLMDGETIRWNVPNGTHYQITESDYSADGYQTSISQGQAPEREGLTATGVVMTNDPANAKVVYYNRADPTPEDEPHDGDDDTVPTTPDFVPPAPEDAHTSGTTSGMTPGTTTGSSTQGTTGTTGTSSQSPQAHTSAGDTGAKGFLPQTGEWMKQNWLLLLGLVILLSTVGLIVKKKRKNG</sequence>
<dbReference type="Pfam" id="PF24547">
    <property type="entry name" value="DUF7601"/>
    <property type="match status" value="11"/>
</dbReference>
<dbReference type="Proteomes" id="UP000198402">
    <property type="component" value="Unassembled WGS sequence"/>
</dbReference>
<dbReference type="STRING" id="1302250.GCA_001313225_01611"/>
<keyword evidence="6" id="KW-0472">Membrane</keyword>
<feature type="transmembrane region" description="Helical" evidence="6">
    <location>
        <begin position="3053"/>
        <end position="3070"/>
    </location>
</feature>
<feature type="region of interest" description="Disordered" evidence="5">
    <location>
        <begin position="2964"/>
        <end position="3038"/>
    </location>
</feature>
<evidence type="ECO:0000256" key="5">
    <source>
        <dbReference type="SAM" id="MobiDB-lite"/>
    </source>
</evidence>
<evidence type="ECO:0000313" key="9">
    <source>
        <dbReference type="Proteomes" id="UP000198402"/>
    </source>
</evidence>
<keyword evidence="1" id="KW-0134">Cell wall</keyword>
<evidence type="ECO:0000256" key="1">
    <source>
        <dbReference type="ARBA" id="ARBA00022512"/>
    </source>
</evidence>
<dbReference type="EMBL" id="BCMG01000002">
    <property type="protein sequence ID" value="GAX00419.1"/>
    <property type="molecule type" value="Genomic_DNA"/>
</dbReference>
<accession>A0A1Z5IFJ1</accession>
<dbReference type="InterPro" id="IPR055382">
    <property type="entry name" value="DUF7601"/>
</dbReference>
<keyword evidence="9" id="KW-1185">Reference proteome</keyword>
<dbReference type="PROSITE" id="PS50847">
    <property type="entry name" value="GRAM_POS_ANCHORING"/>
    <property type="match status" value="1"/>
</dbReference>
<feature type="compositionally biased region" description="Basic and acidic residues" evidence="5">
    <location>
        <begin position="212"/>
        <end position="295"/>
    </location>
</feature>
<dbReference type="InterPro" id="IPR041033">
    <property type="entry name" value="SpaA_PFL_dom_1"/>
</dbReference>
<dbReference type="InterPro" id="IPR019931">
    <property type="entry name" value="LPXTG_anchor"/>
</dbReference>
<dbReference type="Gene3D" id="2.60.40.1140">
    <property type="entry name" value="Collagen-binding surface protein Cna, B-type domain"/>
    <property type="match status" value="12"/>
</dbReference>
<reference evidence="8 9" key="1">
    <citation type="submission" date="2015-11" db="EMBL/GenBank/DDBJ databases">
        <title>Draft genome sequences of new species of the genus Lactobacillus isolated from orchardgrass silage.</title>
        <authorList>
            <person name="Tohno M."/>
            <person name="Tanizawa Y."/>
            <person name="Arita M."/>
        </authorList>
    </citation>
    <scope>NUCLEOTIDE SEQUENCE [LARGE SCALE GENOMIC DNA]</scope>
    <source>
        <strain evidence="8 9">IWT126</strain>
    </source>
</reference>
<evidence type="ECO:0000313" key="8">
    <source>
        <dbReference type="EMBL" id="GAX00419.1"/>
    </source>
</evidence>
<feature type="compositionally biased region" description="Low complexity" evidence="5">
    <location>
        <begin position="201"/>
        <end position="211"/>
    </location>
</feature>
<keyword evidence="3" id="KW-0732">Signal</keyword>
<dbReference type="OrthoDB" id="3264136at2"/>
<dbReference type="RefSeq" id="WP_089136174.1">
    <property type="nucleotide sequence ID" value="NZ_BCMG01000002.1"/>
</dbReference>
<dbReference type="Pfam" id="PF17802">
    <property type="entry name" value="SpaA"/>
    <property type="match status" value="1"/>
</dbReference>
<evidence type="ECO:0000256" key="6">
    <source>
        <dbReference type="SAM" id="Phobius"/>
    </source>
</evidence>
<dbReference type="Pfam" id="PF00746">
    <property type="entry name" value="Gram_pos_anchor"/>
    <property type="match status" value="1"/>
</dbReference>
<dbReference type="Gene3D" id="2.60.40.10">
    <property type="entry name" value="Immunoglobulins"/>
    <property type="match status" value="1"/>
</dbReference>
<organism evidence="8 9">
    <name type="scientific">Secundilactobacillus silagei JCM 19001</name>
    <dbReference type="NCBI Taxonomy" id="1302250"/>
    <lineage>
        <taxon>Bacteria</taxon>
        <taxon>Bacillati</taxon>
        <taxon>Bacillota</taxon>
        <taxon>Bacilli</taxon>
        <taxon>Lactobacillales</taxon>
        <taxon>Lactobacillaceae</taxon>
        <taxon>Secundilactobacillus</taxon>
    </lineage>
</organism>
<feature type="compositionally biased region" description="Acidic residues" evidence="5">
    <location>
        <begin position="2238"/>
        <end position="2247"/>
    </location>
</feature>
<feature type="compositionally biased region" description="Basic and acidic residues" evidence="5">
    <location>
        <begin position="305"/>
        <end position="326"/>
    </location>
</feature>
<keyword evidence="6" id="KW-0812">Transmembrane</keyword>